<comment type="subcellular location">
    <subcellularLocation>
        <location evidence="1">Membrane</location>
        <topology evidence="1">Multi-pass membrane protein</topology>
    </subcellularLocation>
</comment>
<dbReference type="Pfam" id="PF05154">
    <property type="entry name" value="TM2"/>
    <property type="match status" value="4"/>
</dbReference>
<evidence type="ECO:0000256" key="3">
    <source>
        <dbReference type="ARBA" id="ARBA00022692"/>
    </source>
</evidence>
<keyword evidence="10" id="KW-1185">Reference proteome</keyword>
<feature type="transmembrane region" description="Helical" evidence="7">
    <location>
        <begin position="211"/>
        <end position="230"/>
    </location>
</feature>
<feature type="transmembrane region" description="Helical" evidence="7">
    <location>
        <begin position="188"/>
        <end position="205"/>
    </location>
</feature>
<feature type="region of interest" description="Disordered" evidence="6">
    <location>
        <begin position="467"/>
        <end position="506"/>
    </location>
</feature>
<comment type="caution">
    <text evidence="9">The sequence shown here is derived from an EMBL/GenBank/DDBJ whole genome shotgun (WGS) entry which is preliminary data.</text>
</comment>
<dbReference type="PANTHER" id="PTHR21016:SF25">
    <property type="entry name" value="TM2 DOMAIN-CONTAINING PROTEIN DDB_G0277895-RELATED"/>
    <property type="match status" value="1"/>
</dbReference>
<name>A0ABD0JRU8_9CAEN</name>
<comment type="similarity">
    <text evidence="2">Belongs to the TM2 family.</text>
</comment>
<keyword evidence="4 7" id="KW-1133">Transmembrane helix</keyword>
<dbReference type="AlphaFoldDB" id="A0ABD0JRU8"/>
<feature type="transmembrane region" description="Helical" evidence="7">
    <location>
        <begin position="322"/>
        <end position="342"/>
    </location>
</feature>
<evidence type="ECO:0000256" key="5">
    <source>
        <dbReference type="ARBA" id="ARBA00023136"/>
    </source>
</evidence>
<evidence type="ECO:0000259" key="8">
    <source>
        <dbReference type="Pfam" id="PF05154"/>
    </source>
</evidence>
<organism evidence="9 10">
    <name type="scientific">Batillaria attramentaria</name>
    <dbReference type="NCBI Taxonomy" id="370345"/>
    <lineage>
        <taxon>Eukaryota</taxon>
        <taxon>Metazoa</taxon>
        <taxon>Spiralia</taxon>
        <taxon>Lophotrochozoa</taxon>
        <taxon>Mollusca</taxon>
        <taxon>Gastropoda</taxon>
        <taxon>Caenogastropoda</taxon>
        <taxon>Sorbeoconcha</taxon>
        <taxon>Cerithioidea</taxon>
        <taxon>Batillariidae</taxon>
        <taxon>Batillaria</taxon>
    </lineage>
</organism>
<evidence type="ECO:0000313" key="10">
    <source>
        <dbReference type="Proteomes" id="UP001519460"/>
    </source>
</evidence>
<evidence type="ECO:0000256" key="7">
    <source>
        <dbReference type="SAM" id="Phobius"/>
    </source>
</evidence>
<feature type="region of interest" description="Disordered" evidence="6">
    <location>
        <begin position="1"/>
        <end position="53"/>
    </location>
</feature>
<feature type="domain" description="TM2" evidence="8">
    <location>
        <begin position="250"/>
        <end position="299"/>
    </location>
</feature>
<sequence length="506" mass="55705">MSEKRETAILVGRTVDGQPPPSSSSPSTSLPPPRPPPPGMASPTTPAPNPTAVPAPSVWSLTVDTGSVFQPAEYFAQADFEVQEQKKKSLLEAYMLALPLGWLGAHHFYLGRPGFGVLYLFTFGLLGAGYVIDLIRLPWLVSHTNKRSRERSRQLKELRQQHMREQRSPGQPAGAVYRVFEPRNLADAYVLWFPCGLFGFHHFYLRNNGMGLLYLFTFGLLGIGWLIDAVRMPSLVKDANEAGSRVVYTDKNQCSAHILALSPLGIVGGHHYYLNRPIWGILYTFTLGLLGFGWVCDWFRVNVLVRRANAVLLGKTQPDKKYLDDAYVLCFPFGFTGLHHFYLNRHCWGVLYFFTFGLLGVGWIVDWFRLPCLVKECNARLEESRKRLLVSNGFGVGQGGYVNQGGFCGDGGVAVVVSQHQPNTPQLQPQSQGGYPGYQSGYPAGMAYAGPYPTYLAAPPGHFAVGSPDLGVPGQGAMPVAPPSYEASLQSSEEPANPEIQKKPLQ</sequence>
<feature type="domain" description="TM2" evidence="8">
    <location>
        <begin position="87"/>
        <end position="135"/>
    </location>
</feature>
<reference evidence="9 10" key="1">
    <citation type="journal article" date="2023" name="Sci. Data">
        <title>Genome assembly of the Korean intertidal mud-creeper Batillaria attramentaria.</title>
        <authorList>
            <person name="Patra A.K."/>
            <person name="Ho P.T."/>
            <person name="Jun S."/>
            <person name="Lee S.J."/>
            <person name="Kim Y."/>
            <person name="Won Y.J."/>
        </authorList>
    </citation>
    <scope>NUCLEOTIDE SEQUENCE [LARGE SCALE GENOMIC DNA]</scope>
    <source>
        <strain evidence="9">Wonlab-2016</strain>
    </source>
</reference>
<feature type="compositionally biased region" description="Pro residues" evidence="6">
    <location>
        <begin position="18"/>
        <end position="53"/>
    </location>
</feature>
<keyword evidence="5 7" id="KW-0472">Membrane</keyword>
<evidence type="ECO:0000256" key="2">
    <source>
        <dbReference type="ARBA" id="ARBA00008284"/>
    </source>
</evidence>
<dbReference type="PANTHER" id="PTHR21016">
    <property type="entry name" value="BETA-AMYLOID BINDING PROTEIN-RELATED"/>
    <property type="match status" value="1"/>
</dbReference>
<feature type="region of interest" description="Disordered" evidence="6">
    <location>
        <begin position="151"/>
        <end position="170"/>
    </location>
</feature>
<dbReference type="InterPro" id="IPR050932">
    <property type="entry name" value="TM2D1-3-like"/>
</dbReference>
<evidence type="ECO:0000256" key="4">
    <source>
        <dbReference type="ARBA" id="ARBA00022989"/>
    </source>
</evidence>
<accession>A0ABD0JRU8</accession>
<proteinExistence type="inferred from homology"/>
<protein>
    <recommendedName>
        <fullName evidence="8">TM2 domain-containing protein</fullName>
    </recommendedName>
</protein>
<feature type="transmembrane region" description="Helical" evidence="7">
    <location>
        <begin position="280"/>
        <end position="301"/>
    </location>
</feature>
<feature type="transmembrane region" description="Helical" evidence="7">
    <location>
        <begin position="348"/>
        <end position="365"/>
    </location>
</feature>
<dbReference type="Proteomes" id="UP001519460">
    <property type="component" value="Unassembled WGS sequence"/>
</dbReference>
<evidence type="ECO:0000313" key="9">
    <source>
        <dbReference type="EMBL" id="KAK7477419.1"/>
    </source>
</evidence>
<dbReference type="InterPro" id="IPR007829">
    <property type="entry name" value="TM2"/>
</dbReference>
<feature type="domain" description="TM2" evidence="8">
    <location>
        <begin position="187"/>
        <end position="230"/>
    </location>
</feature>
<keyword evidence="3 7" id="KW-0812">Transmembrane</keyword>
<evidence type="ECO:0000256" key="6">
    <source>
        <dbReference type="SAM" id="MobiDB-lite"/>
    </source>
</evidence>
<evidence type="ECO:0000256" key="1">
    <source>
        <dbReference type="ARBA" id="ARBA00004141"/>
    </source>
</evidence>
<feature type="compositionally biased region" description="Basic and acidic residues" evidence="6">
    <location>
        <begin position="151"/>
        <end position="167"/>
    </location>
</feature>
<dbReference type="EMBL" id="JACVVK020000350">
    <property type="protein sequence ID" value="KAK7477419.1"/>
    <property type="molecule type" value="Genomic_DNA"/>
</dbReference>
<gene>
    <name evidence="9" type="ORF">BaRGS_00031321</name>
</gene>
<feature type="domain" description="TM2" evidence="8">
    <location>
        <begin position="326"/>
        <end position="368"/>
    </location>
</feature>
<feature type="transmembrane region" description="Helical" evidence="7">
    <location>
        <begin position="116"/>
        <end position="141"/>
    </location>
</feature>
<dbReference type="GO" id="GO:0016020">
    <property type="term" value="C:membrane"/>
    <property type="evidence" value="ECO:0007669"/>
    <property type="project" value="UniProtKB-SubCell"/>
</dbReference>